<keyword evidence="2" id="KW-1185">Reference proteome</keyword>
<accession>A0ACB0KFV9</accession>
<gene>
    <name evidence="1" type="ORF">MILVUS5_LOCUS21980</name>
</gene>
<evidence type="ECO:0000313" key="2">
    <source>
        <dbReference type="Proteomes" id="UP001177021"/>
    </source>
</evidence>
<protein>
    <submittedName>
        <fullName evidence="1">Uncharacterized protein</fullName>
    </submittedName>
</protein>
<reference evidence="1" key="1">
    <citation type="submission" date="2023-10" db="EMBL/GenBank/DDBJ databases">
        <authorList>
            <person name="Rodriguez Cubillos JULIANA M."/>
            <person name="De Vega J."/>
        </authorList>
    </citation>
    <scope>NUCLEOTIDE SEQUENCE</scope>
</reference>
<dbReference type="EMBL" id="CASHSV030000206">
    <property type="protein sequence ID" value="CAJ2654944.1"/>
    <property type="molecule type" value="Genomic_DNA"/>
</dbReference>
<evidence type="ECO:0000313" key="1">
    <source>
        <dbReference type="EMBL" id="CAJ2654944.1"/>
    </source>
</evidence>
<dbReference type="Proteomes" id="UP001177021">
    <property type="component" value="Unassembled WGS sequence"/>
</dbReference>
<organism evidence="1 2">
    <name type="scientific">Trifolium pratense</name>
    <name type="common">Red clover</name>
    <dbReference type="NCBI Taxonomy" id="57577"/>
    <lineage>
        <taxon>Eukaryota</taxon>
        <taxon>Viridiplantae</taxon>
        <taxon>Streptophyta</taxon>
        <taxon>Embryophyta</taxon>
        <taxon>Tracheophyta</taxon>
        <taxon>Spermatophyta</taxon>
        <taxon>Magnoliopsida</taxon>
        <taxon>eudicotyledons</taxon>
        <taxon>Gunneridae</taxon>
        <taxon>Pentapetalae</taxon>
        <taxon>rosids</taxon>
        <taxon>fabids</taxon>
        <taxon>Fabales</taxon>
        <taxon>Fabaceae</taxon>
        <taxon>Papilionoideae</taxon>
        <taxon>50 kb inversion clade</taxon>
        <taxon>NPAAA clade</taxon>
        <taxon>Hologalegina</taxon>
        <taxon>IRL clade</taxon>
        <taxon>Trifolieae</taxon>
        <taxon>Trifolium</taxon>
    </lineage>
</organism>
<sequence>MPEEAPKQNSSNKKNVENYDDISSTINNNNKKALKYIEDVTINTDEIQEKVLAEILSSSALVEYLQRHRLNGSTDRKTFKRVLPVVTYEDLKVDIDRIANGDKSQILCSKPISEFLTSSGTSGGERKLMPTIEEELD</sequence>
<comment type="caution">
    <text evidence="1">The sequence shown here is derived from an EMBL/GenBank/DDBJ whole genome shotgun (WGS) entry which is preliminary data.</text>
</comment>
<proteinExistence type="predicted"/>
<name>A0ACB0KFV9_TRIPR</name>